<evidence type="ECO:0000313" key="2">
    <source>
        <dbReference type="EMBL" id="MBM3222935.1"/>
    </source>
</evidence>
<evidence type="ECO:0008006" key="4">
    <source>
        <dbReference type="Google" id="ProtNLM"/>
    </source>
</evidence>
<evidence type="ECO:0000256" key="1">
    <source>
        <dbReference type="SAM" id="Phobius"/>
    </source>
</evidence>
<dbReference type="InterPro" id="IPR050696">
    <property type="entry name" value="FtsA/MreB"/>
</dbReference>
<dbReference type="InterPro" id="IPR007813">
    <property type="entry name" value="PilN"/>
</dbReference>
<evidence type="ECO:0000313" key="3">
    <source>
        <dbReference type="Proteomes" id="UP000712673"/>
    </source>
</evidence>
<comment type="caution">
    <text evidence="2">The sequence shown here is derived from an EMBL/GenBank/DDBJ whole genome shotgun (WGS) entry which is preliminary data.</text>
</comment>
<keyword evidence="1" id="KW-1133">Transmembrane helix</keyword>
<dbReference type="AlphaFoldDB" id="A0A937VZF8"/>
<organism evidence="2 3">
    <name type="scientific">Tectimicrobiota bacterium</name>
    <dbReference type="NCBI Taxonomy" id="2528274"/>
    <lineage>
        <taxon>Bacteria</taxon>
        <taxon>Pseudomonadati</taxon>
        <taxon>Nitrospinota/Tectimicrobiota group</taxon>
        <taxon>Candidatus Tectimicrobiota</taxon>
    </lineage>
</organism>
<keyword evidence="1" id="KW-0472">Membrane</keyword>
<name>A0A937VZF8_UNCTE</name>
<dbReference type="PANTHER" id="PTHR32432:SF3">
    <property type="entry name" value="ETHANOLAMINE UTILIZATION PROTEIN EUTJ"/>
    <property type="match status" value="1"/>
</dbReference>
<dbReference type="InterPro" id="IPR043129">
    <property type="entry name" value="ATPase_NBD"/>
</dbReference>
<dbReference type="InterPro" id="IPR005883">
    <property type="entry name" value="PilM"/>
</dbReference>
<dbReference type="PANTHER" id="PTHR32432">
    <property type="entry name" value="CELL DIVISION PROTEIN FTSA-RELATED"/>
    <property type="match status" value="1"/>
</dbReference>
<dbReference type="Gene3D" id="3.30.420.40">
    <property type="match status" value="2"/>
</dbReference>
<dbReference type="SUPFAM" id="SSF53067">
    <property type="entry name" value="Actin-like ATPase domain"/>
    <property type="match status" value="1"/>
</dbReference>
<keyword evidence="1" id="KW-0812">Transmembrane</keyword>
<protein>
    <recommendedName>
        <fullName evidence="4">Type IV pilus assembly protein PilM</fullName>
    </recommendedName>
</protein>
<accession>A0A937VZF8</accession>
<dbReference type="Pfam" id="PF05137">
    <property type="entry name" value="PilN"/>
    <property type="match status" value="1"/>
</dbReference>
<reference evidence="2" key="1">
    <citation type="submission" date="2019-03" db="EMBL/GenBank/DDBJ databases">
        <title>Lake Tanganyika Metagenome-Assembled Genomes (MAGs).</title>
        <authorList>
            <person name="Tran P."/>
        </authorList>
    </citation>
    <scope>NUCLEOTIDE SEQUENCE</scope>
    <source>
        <strain evidence="2">K_DeepCast_65m_m2_066</strain>
    </source>
</reference>
<dbReference type="EMBL" id="VGLS01000073">
    <property type="protein sequence ID" value="MBM3222935.1"/>
    <property type="molecule type" value="Genomic_DNA"/>
</dbReference>
<sequence>MPKHVLGIALDESSITLVRLSGSAKSYEVTLASQHPLPQHEEAEEQSALQREAIQALLQPLRLHGDMVLVALPAHHAVLRNLTFPFKEPRRIYQVLANSLDEHMPFEPEDVVADFHALPASAGSASRFLVAGMPTEVIAEALTLLQGVGLEPTVLDLDVFGLANAALLSYAALPARTVLVDVKSTRALLTVLEQGTAVFARSLAYGLPADAEALETYASRLSKHVQQTLYAYDNVTQQTYEPERLLVAGVPGEVASVLAKALQEATGFPAEVWRPTVPAYKADQTRFPGADLVQHAVAFGMALRGLHRRACGVNLRRERFALHKELEELRGRFIVLGVLALGVIGLGIGSLYLNTHYKAQRYAQLQDEIARVFRTTLPDARMVQPAVQLREKVRELEERLKSFGGMTGAQLSGLQILQEISTRTPPSVTLNVDTLAITTGSTDLGGTTESYDDVVKLQKALEASPFFPTVKITNTKADVGNKISFKLTINTSKTPGGSS</sequence>
<dbReference type="Pfam" id="PF11104">
    <property type="entry name" value="PilM_2"/>
    <property type="match status" value="1"/>
</dbReference>
<feature type="transmembrane region" description="Helical" evidence="1">
    <location>
        <begin position="333"/>
        <end position="353"/>
    </location>
</feature>
<dbReference type="Gene3D" id="3.30.1490.300">
    <property type="match status" value="1"/>
</dbReference>
<proteinExistence type="predicted"/>
<dbReference type="Proteomes" id="UP000712673">
    <property type="component" value="Unassembled WGS sequence"/>
</dbReference>
<gene>
    <name evidence="2" type="ORF">FJZ47_03905</name>
</gene>